<dbReference type="AlphaFoldDB" id="A0A2A5WQT4"/>
<proteinExistence type="predicted"/>
<comment type="caution">
    <text evidence="1">The sequence shown here is derived from an EMBL/GenBank/DDBJ whole genome shotgun (WGS) entry which is preliminary data.</text>
</comment>
<evidence type="ECO:0000313" key="2">
    <source>
        <dbReference type="Proteomes" id="UP000219327"/>
    </source>
</evidence>
<dbReference type="Proteomes" id="UP000219327">
    <property type="component" value="Unassembled WGS sequence"/>
</dbReference>
<accession>A0A2A5WQT4</accession>
<evidence type="ECO:0000313" key="1">
    <source>
        <dbReference type="EMBL" id="PDH38822.1"/>
    </source>
</evidence>
<protein>
    <recommendedName>
        <fullName evidence="3">Outer membrane protein beta-barrel domain-containing protein</fullName>
    </recommendedName>
</protein>
<organism evidence="1 2">
    <name type="scientific">OM182 bacterium MED-G24</name>
    <dbReference type="NCBI Taxonomy" id="1986255"/>
    <lineage>
        <taxon>Bacteria</taxon>
        <taxon>Pseudomonadati</taxon>
        <taxon>Pseudomonadota</taxon>
        <taxon>Gammaproteobacteria</taxon>
        <taxon>OMG group</taxon>
        <taxon>OM182 clade</taxon>
    </lineage>
</organism>
<gene>
    <name evidence="1" type="ORF">CNE99_06790</name>
</gene>
<sequence length="76" mass="8178">MRVEYDTNVGLYYFAQPTWFDVGLDVSSPNFGTLSASSSEVGFGIVAGLEISQGWSVELGYESIDDTDFISVGLGL</sequence>
<dbReference type="EMBL" id="NTKD01000034">
    <property type="protein sequence ID" value="PDH38822.1"/>
    <property type="molecule type" value="Genomic_DNA"/>
</dbReference>
<evidence type="ECO:0008006" key="3">
    <source>
        <dbReference type="Google" id="ProtNLM"/>
    </source>
</evidence>
<name>A0A2A5WQT4_9GAMM</name>
<reference evidence="1 2" key="1">
    <citation type="submission" date="2017-08" db="EMBL/GenBank/DDBJ databases">
        <title>Fine stratification of microbial communities through a metagenomic profile of the photic zone.</title>
        <authorList>
            <person name="Haro-Moreno J.M."/>
            <person name="Lopez-Perez M."/>
            <person name="De La Torre J."/>
            <person name="Picazo A."/>
            <person name="Camacho A."/>
            <person name="Rodriguez-Valera F."/>
        </authorList>
    </citation>
    <scope>NUCLEOTIDE SEQUENCE [LARGE SCALE GENOMIC DNA]</scope>
    <source>
        <strain evidence="1">MED-G24</strain>
    </source>
</reference>